<name>A0A0U5FYL1_ASPCI</name>
<sequence>MRNKPRISITLHPRGKNSLGENRRRLHYAAYHWGILISPKNFKSNDGEHTHFDVTDSLFVHAATGEASDDWRFRERTSRDPDVEFQILVKVLVGKLDTQSVTVKEVERRLREVYLPRNGGDMGKNCVSWTKEAVGVLVKMGVLGGFDVQKVMDEALEFADCCLREQKGLGNVVDHIEKRK</sequence>
<dbReference type="STRING" id="454130.A0A0U5FYL1"/>
<reference evidence="2" key="1">
    <citation type="journal article" date="2016" name="Genome Announc.">
        <title>Draft genome sequences of fungus Aspergillus calidoustus.</title>
        <authorList>
            <person name="Horn F."/>
            <person name="Linde J."/>
            <person name="Mattern D.J."/>
            <person name="Walther G."/>
            <person name="Guthke R."/>
            <person name="Scherlach K."/>
            <person name="Martin K."/>
            <person name="Brakhage A.A."/>
            <person name="Petzke L."/>
            <person name="Valiante V."/>
        </authorList>
    </citation>
    <scope>NUCLEOTIDE SEQUENCE [LARGE SCALE GENOMIC DNA]</scope>
    <source>
        <strain evidence="2">SF006504</strain>
    </source>
</reference>
<organism evidence="1 2">
    <name type="scientific">Aspergillus calidoustus</name>
    <dbReference type="NCBI Taxonomy" id="454130"/>
    <lineage>
        <taxon>Eukaryota</taxon>
        <taxon>Fungi</taxon>
        <taxon>Dikarya</taxon>
        <taxon>Ascomycota</taxon>
        <taxon>Pezizomycotina</taxon>
        <taxon>Eurotiomycetes</taxon>
        <taxon>Eurotiomycetidae</taxon>
        <taxon>Eurotiales</taxon>
        <taxon>Aspergillaceae</taxon>
        <taxon>Aspergillus</taxon>
        <taxon>Aspergillus subgen. Nidulantes</taxon>
    </lineage>
</organism>
<evidence type="ECO:0000313" key="1">
    <source>
        <dbReference type="EMBL" id="CEL04640.1"/>
    </source>
</evidence>
<gene>
    <name evidence="1" type="ORF">ASPCAL05768</name>
</gene>
<dbReference type="EMBL" id="CDMC01000004">
    <property type="protein sequence ID" value="CEL04640.1"/>
    <property type="molecule type" value="Genomic_DNA"/>
</dbReference>
<protein>
    <submittedName>
        <fullName evidence="1">Uncharacterized protein</fullName>
    </submittedName>
</protein>
<dbReference type="Proteomes" id="UP000054771">
    <property type="component" value="Unassembled WGS sequence"/>
</dbReference>
<dbReference type="AlphaFoldDB" id="A0A0U5FYL1"/>
<dbReference type="OrthoDB" id="4924482at2759"/>
<dbReference type="OMA" id="CNAYEAT"/>
<accession>A0A0U5FYL1</accession>
<keyword evidence="2" id="KW-1185">Reference proteome</keyword>
<evidence type="ECO:0000313" key="2">
    <source>
        <dbReference type="Proteomes" id="UP000054771"/>
    </source>
</evidence>
<dbReference type="InterPro" id="IPR054208">
    <property type="entry name" value="DUF6914"/>
</dbReference>
<dbReference type="Pfam" id="PF21858">
    <property type="entry name" value="DUF6914"/>
    <property type="match status" value="1"/>
</dbReference>
<proteinExistence type="predicted"/>